<evidence type="ECO:0000256" key="5">
    <source>
        <dbReference type="SAM" id="SignalP"/>
    </source>
</evidence>
<evidence type="ECO:0000313" key="7">
    <source>
        <dbReference type="EMBL" id="CUO53978.1"/>
    </source>
</evidence>
<dbReference type="SUPFAM" id="SSF52833">
    <property type="entry name" value="Thioredoxin-like"/>
    <property type="match status" value="1"/>
</dbReference>
<dbReference type="Pfam" id="PF08534">
    <property type="entry name" value="Redoxin"/>
    <property type="match status" value="1"/>
</dbReference>
<dbReference type="CDD" id="cd02966">
    <property type="entry name" value="TlpA_like_family"/>
    <property type="match status" value="1"/>
</dbReference>
<dbReference type="PROSITE" id="PS51257">
    <property type="entry name" value="PROKAR_LIPOPROTEIN"/>
    <property type="match status" value="1"/>
</dbReference>
<comment type="subcellular location">
    <subcellularLocation>
        <location evidence="1">Cell envelope</location>
    </subcellularLocation>
</comment>
<dbReference type="InterPro" id="IPR013740">
    <property type="entry name" value="Redoxin"/>
</dbReference>
<proteinExistence type="predicted"/>
<dbReference type="Gene3D" id="3.40.30.10">
    <property type="entry name" value="Glutaredoxin"/>
    <property type="match status" value="1"/>
</dbReference>
<evidence type="ECO:0000259" key="6">
    <source>
        <dbReference type="PROSITE" id="PS51352"/>
    </source>
</evidence>
<organism evidence="7 8">
    <name type="scientific">Bacteroides finegoldii</name>
    <dbReference type="NCBI Taxonomy" id="338188"/>
    <lineage>
        <taxon>Bacteria</taxon>
        <taxon>Pseudomonadati</taxon>
        <taxon>Bacteroidota</taxon>
        <taxon>Bacteroidia</taxon>
        <taxon>Bacteroidales</taxon>
        <taxon>Bacteroidaceae</taxon>
        <taxon>Bacteroides</taxon>
    </lineage>
</organism>
<dbReference type="Proteomes" id="UP000095517">
    <property type="component" value="Unassembled WGS sequence"/>
</dbReference>
<keyword evidence="4" id="KW-0676">Redox-active center</keyword>
<dbReference type="InterPro" id="IPR013766">
    <property type="entry name" value="Thioredoxin_domain"/>
</dbReference>
<evidence type="ECO:0000256" key="4">
    <source>
        <dbReference type="ARBA" id="ARBA00023284"/>
    </source>
</evidence>
<dbReference type="GO" id="GO:0017004">
    <property type="term" value="P:cytochrome complex assembly"/>
    <property type="evidence" value="ECO:0007669"/>
    <property type="project" value="UniProtKB-KW"/>
</dbReference>
<dbReference type="STRING" id="338188.ERS852397_02241"/>
<keyword evidence="7" id="KW-0413">Isomerase</keyword>
<name>A0A174FYI4_9BACE</name>
<reference evidence="7 8" key="1">
    <citation type="submission" date="2015-09" db="EMBL/GenBank/DDBJ databases">
        <authorList>
            <consortium name="Pathogen Informatics"/>
        </authorList>
    </citation>
    <scope>NUCLEOTIDE SEQUENCE [LARGE SCALE GENOMIC DNA]</scope>
    <source>
        <strain evidence="7 8">2789STDY5608840</strain>
    </source>
</reference>
<dbReference type="AlphaFoldDB" id="A0A174FYI4"/>
<protein>
    <submittedName>
        <fullName evidence="7">Thiol-disulfide isomerase and thioredoxin</fullName>
    </submittedName>
</protein>
<dbReference type="PANTHER" id="PTHR42852">
    <property type="entry name" value="THIOL:DISULFIDE INTERCHANGE PROTEIN DSBE"/>
    <property type="match status" value="1"/>
</dbReference>
<dbReference type="GO" id="GO:0016853">
    <property type="term" value="F:isomerase activity"/>
    <property type="evidence" value="ECO:0007669"/>
    <property type="project" value="UniProtKB-KW"/>
</dbReference>
<feature type="chain" id="PRO_5008022100" evidence="5">
    <location>
        <begin position="22"/>
        <end position="452"/>
    </location>
</feature>
<keyword evidence="3" id="KW-1015">Disulfide bond</keyword>
<keyword evidence="5" id="KW-0732">Signal</keyword>
<dbReference type="PANTHER" id="PTHR42852:SF6">
    <property type="entry name" value="THIOL:DISULFIDE INTERCHANGE PROTEIN DSBE"/>
    <property type="match status" value="1"/>
</dbReference>
<feature type="signal peptide" evidence="5">
    <location>
        <begin position="1"/>
        <end position="21"/>
    </location>
</feature>
<evidence type="ECO:0000256" key="2">
    <source>
        <dbReference type="ARBA" id="ARBA00022748"/>
    </source>
</evidence>
<evidence type="ECO:0000256" key="1">
    <source>
        <dbReference type="ARBA" id="ARBA00004196"/>
    </source>
</evidence>
<sequence>MRNCLFVVLLAGLISACTSSGKPDNIVVTFDVKNPTATEVVLVYHRTINSVPLNEQGYGADTISGVNALYANLFYGQNERKIYLEKGDRVHITFDGNDYVGTFKFEGEKAPVIDYLNTVTLTSLPDETYALPLNEYMQKVEQKEQEAYKLLNVRGLDGIGNFNKMEAARIHYSYGTGVVMYPMGHIMMTQDSTYRPDEAYYDNLQKYMVEDEDWLDMDEYRDFVVELSHILDTPNREVTDYYPKTVAQMRYIADNFKNERVKEVLLNSLAAEYVERFGIKNITDLENIYHTYVKDTVLLADYQDKYEKWNLSSPGKPSPDFQAVDINGKSYSLADFKGKYLYIDLWATWCGPCQRELPFLKKLESKFEGKNITFLSLSIDHDKAKWEAKVKSGDLSGVQLLIGRGSSFQRAYNIEGIPRFLLLDKEGKIINNDMLRPSSDDTERILNTLEGI</sequence>
<evidence type="ECO:0000256" key="3">
    <source>
        <dbReference type="ARBA" id="ARBA00023157"/>
    </source>
</evidence>
<dbReference type="InterPro" id="IPR050553">
    <property type="entry name" value="Thioredoxin_ResA/DsbE_sf"/>
</dbReference>
<dbReference type="GO" id="GO:0016491">
    <property type="term" value="F:oxidoreductase activity"/>
    <property type="evidence" value="ECO:0007669"/>
    <property type="project" value="InterPro"/>
</dbReference>
<dbReference type="GO" id="GO:0030313">
    <property type="term" value="C:cell envelope"/>
    <property type="evidence" value="ECO:0007669"/>
    <property type="project" value="UniProtKB-SubCell"/>
</dbReference>
<dbReference type="InterPro" id="IPR036249">
    <property type="entry name" value="Thioredoxin-like_sf"/>
</dbReference>
<evidence type="ECO:0000313" key="8">
    <source>
        <dbReference type="Proteomes" id="UP000095517"/>
    </source>
</evidence>
<keyword evidence="2" id="KW-0201">Cytochrome c-type biogenesis</keyword>
<accession>A0A174FYI4</accession>
<dbReference type="EMBL" id="CYZH01000011">
    <property type="protein sequence ID" value="CUO53978.1"/>
    <property type="molecule type" value="Genomic_DNA"/>
</dbReference>
<dbReference type="RefSeq" id="WP_055279135.1">
    <property type="nucleotide sequence ID" value="NZ_CABIXA010000011.1"/>
</dbReference>
<dbReference type="PROSITE" id="PS51352">
    <property type="entry name" value="THIOREDOXIN_2"/>
    <property type="match status" value="1"/>
</dbReference>
<gene>
    <name evidence="7" type="primary">resA_3</name>
    <name evidence="7" type="ORF">ERS852397_02241</name>
</gene>
<feature type="domain" description="Thioredoxin" evidence="6">
    <location>
        <begin position="312"/>
        <end position="452"/>
    </location>
</feature>